<evidence type="ECO:0000256" key="1">
    <source>
        <dbReference type="ARBA" id="ARBA00022450"/>
    </source>
</evidence>
<evidence type="ECO:0000256" key="2">
    <source>
        <dbReference type="ARBA" id="ARBA00022553"/>
    </source>
</evidence>
<evidence type="ECO:0000313" key="8">
    <source>
        <dbReference type="EMBL" id="GID54618.1"/>
    </source>
</evidence>
<keyword evidence="1" id="KW-0596">Phosphopantetheine</keyword>
<dbReference type="Pfam" id="PF03060">
    <property type="entry name" value="NMO"/>
    <property type="match status" value="2"/>
</dbReference>
<dbReference type="Pfam" id="PF00698">
    <property type="entry name" value="Acyl_transf_1"/>
    <property type="match status" value="1"/>
</dbReference>
<dbReference type="Gene3D" id="3.40.366.10">
    <property type="entry name" value="Malonyl-Coenzyme A Acyl Carrier Protein, domain 2"/>
    <property type="match status" value="1"/>
</dbReference>
<evidence type="ECO:0000313" key="9">
    <source>
        <dbReference type="Proteomes" id="UP000612282"/>
    </source>
</evidence>
<evidence type="ECO:0000259" key="7">
    <source>
        <dbReference type="PROSITE" id="PS52004"/>
    </source>
</evidence>
<dbReference type="InterPro" id="IPR036291">
    <property type="entry name" value="NAD(P)-bd_dom_sf"/>
</dbReference>
<name>A0ABQ3X866_9ACTN</name>
<dbReference type="Pfam" id="PF00109">
    <property type="entry name" value="ketoacyl-synt"/>
    <property type="match status" value="1"/>
</dbReference>
<dbReference type="SUPFAM" id="SSF51735">
    <property type="entry name" value="NAD(P)-binding Rossmann-fold domains"/>
    <property type="match status" value="2"/>
</dbReference>
<dbReference type="InterPro" id="IPR036736">
    <property type="entry name" value="ACP-like_sf"/>
</dbReference>
<accession>A0ABQ3X866</accession>
<dbReference type="InterPro" id="IPR013785">
    <property type="entry name" value="Aldolase_TIM"/>
</dbReference>
<dbReference type="InterPro" id="IPR016039">
    <property type="entry name" value="Thiolase-like"/>
</dbReference>
<dbReference type="Pfam" id="PF00550">
    <property type="entry name" value="PP-binding"/>
    <property type="match status" value="2"/>
</dbReference>
<evidence type="ECO:0000256" key="5">
    <source>
        <dbReference type="SAM" id="MobiDB-lite"/>
    </source>
</evidence>
<dbReference type="InterPro" id="IPR016035">
    <property type="entry name" value="Acyl_Trfase/lysoPLipase"/>
</dbReference>
<dbReference type="PROSITE" id="PS00606">
    <property type="entry name" value="KS3_1"/>
    <property type="match status" value="1"/>
</dbReference>
<feature type="domain" description="Carrier" evidence="6">
    <location>
        <begin position="1730"/>
        <end position="1816"/>
    </location>
</feature>
<dbReference type="InterPro" id="IPR014043">
    <property type="entry name" value="Acyl_transferase_dom"/>
</dbReference>
<feature type="domain" description="Ketosynthase family 3 (KS3)" evidence="7">
    <location>
        <begin position="608"/>
        <end position="1052"/>
    </location>
</feature>
<dbReference type="SUPFAM" id="SSF52151">
    <property type="entry name" value="FabD/lysophospholipase-like"/>
    <property type="match status" value="1"/>
</dbReference>
<dbReference type="SMART" id="SM00825">
    <property type="entry name" value="PKS_KS"/>
    <property type="match status" value="1"/>
</dbReference>
<dbReference type="PROSITE" id="PS50075">
    <property type="entry name" value="CARRIER"/>
    <property type="match status" value="2"/>
</dbReference>
<feature type="compositionally biased region" description="Polar residues" evidence="5">
    <location>
        <begin position="1835"/>
        <end position="1844"/>
    </location>
</feature>
<dbReference type="SMART" id="SM00827">
    <property type="entry name" value="PKS_AT"/>
    <property type="match status" value="1"/>
</dbReference>
<dbReference type="CDD" id="cd00833">
    <property type="entry name" value="PKS"/>
    <property type="match status" value="1"/>
</dbReference>
<dbReference type="InterPro" id="IPR001227">
    <property type="entry name" value="Ac_transferase_dom_sf"/>
</dbReference>
<feature type="compositionally biased region" description="Low complexity" evidence="5">
    <location>
        <begin position="1579"/>
        <end position="1642"/>
    </location>
</feature>
<dbReference type="Gene3D" id="1.10.1200.10">
    <property type="entry name" value="ACP-like"/>
    <property type="match status" value="2"/>
</dbReference>
<feature type="region of interest" description="Disordered" evidence="5">
    <location>
        <begin position="1822"/>
        <end position="1846"/>
    </location>
</feature>
<feature type="region of interest" description="Disordered" evidence="5">
    <location>
        <begin position="1533"/>
        <end position="1642"/>
    </location>
</feature>
<proteinExistence type="predicted"/>
<dbReference type="EMBL" id="BOMG01000042">
    <property type="protein sequence ID" value="GID54618.1"/>
    <property type="molecule type" value="Genomic_DNA"/>
</dbReference>
<dbReference type="InterPro" id="IPR016036">
    <property type="entry name" value="Malonyl_transacylase_ACP-bd"/>
</dbReference>
<organism evidence="8 9">
    <name type="scientific">Actinoplanes couchii</name>
    <dbReference type="NCBI Taxonomy" id="403638"/>
    <lineage>
        <taxon>Bacteria</taxon>
        <taxon>Bacillati</taxon>
        <taxon>Actinomycetota</taxon>
        <taxon>Actinomycetes</taxon>
        <taxon>Micromonosporales</taxon>
        <taxon>Micromonosporaceae</taxon>
        <taxon>Actinoplanes</taxon>
    </lineage>
</organism>
<dbReference type="PANTHER" id="PTHR43775">
    <property type="entry name" value="FATTY ACID SYNTHASE"/>
    <property type="match status" value="1"/>
</dbReference>
<dbReference type="Gene3D" id="3.20.20.70">
    <property type="entry name" value="Aldolase class I"/>
    <property type="match status" value="2"/>
</dbReference>
<dbReference type="InterPro" id="IPR009081">
    <property type="entry name" value="PP-bd_ACP"/>
</dbReference>
<feature type="compositionally biased region" description="Low complexity" evidence="5">
    <location>
        <begin position="2196"/>
        <end position="2237"/>
    </location>
</feature>
<dbReference type="InterPro" id="IPR050091">
    <property type="entry name" value="PKS_NRPS_Biosynth_Enz"/>
</dbReference>
<comment type="caution">
    <text evidence="8">The sequence shown here is derived from an EMBL/GenBank/DDBJ whole genome shotgun (WGS) entry which is preliminary data.</text>
</comment>
<dbReference type="PROSITE" id="PS52004">
    <property type="entry name" value="KS3_2"/>
    <property type="match status" value="1"/>
</dbReference>
<feature type="region of interest" description="Disordered" evidence="5">
    <location>
        <begin position="1154"/>
        <end position="1173"/>
    </location>
</feature>
<dbReference type="SMART" id="SM00822">
    <property type="entry name" value="PKS_KR"/>
    <property type="match status" value="1"/>
</dbReference>
<dbReference type="SUPFAM" id="SSF51412">
    <property type="entry name" value="Inosine monophosphate dehydrogenase (IMPDH)"/>
    <property type="match status" value="2"/>
</dbReference>
<dbReference type="PANTHER" id="PTHR43775:SF51">
    <property type="entry name" value="INACTIVE PHENOLPHTHIOCEROL SYNTHESIS POLYKETIDE SYNTHASE TYPE I PKS1-RELATED"/>
    <property type="match status" value="1"/>
</dbReference>
<dbReference type="Pfam" id="PF08659">
    <property type="entry name" value="KR"/>
    <property type="match status" value="1"/>
</dbReference>
<reference evidence="8 9" key="1">
    <citation type="submission" date="2021-01" db="EMBL/GenBank/DDBJ databases">
        <title>Whole genome shotgun sequence of Actinoplanes couchii NBRC 106145.</title>
        <authorList>
            <person name="Komaki H."/>
            <person name="Tamura T."/>
        </authorList>
    </citation>
    <scope>NUCLEOTIDE SEQUENCE [LARGE SCALE GENOMIC DNA]</scope>
    <source>
        <strain evidence="8 9">NBRC 106145</strain>
    </source>
</reference>
<dbReference type="InterPro" id="IPR057326">
    <property type="entry name" value="KR_dom"/>
</dbReference>
<evidence type="ECO:0000256" key="4">
    <source>
        <dbReference type="ARBA" id="ARBA00023315"/>
    </source>
</evidence>
<dbReference type="Pfam" id="PF02801">
    <property type="entry name" value="Ketoacyl-synt_C"/>
    <property type="match status" value="1"/>
</dbReference>
<dbReference type="InterPro" id="IPR014030">
    <property type="entry name" value="Ketoacyl_synth_N"/>
</dbReference>
<dbReference type="Gene3D" id="3.40.50.720">
    <property type="entry name" value="NAD(P)-binding Rossmann-like Domain"/>
    <property type="match status" value="2"/>
</dbReference>
<feature type="compositionally biased region" description="Pro residues" evidence="5">
    <location>
        <begin position="1154"/>
        <end position="1164"/>
    </location>
</feature>
<evidence type="ECO:0000259" key="6">
    <source>
        <dbReference type="PROSITE" id="PS50075"/>
    </source>
</evidence>
<dbReference type="InterPro" id="IPR013968">
    <property type="entry name" value="PKS_KR"/>
</dbReference>
<dbReference type="SUPFAM" id="SSF47336">
    <property type="entry name" value="ACP-like"/>
    <property type="match status" value="2"/>
</dbReference>
<protein>
    <submittedName>
        <fullName evidence="8">Uncharacterized protein</fullName>
    </submittedName>
</protein>
<dbReference type="Proteomes" id="UP000612282">
    <property type="component" value="Unassembled WGS sequence"/>
</dbReference>
<dbReference type="SUPFAM" id="SSF55048">
    <property type="entry name" value="Probable ACP-binding domain of malonyl-CoA ACP transacylase"/>
    <property type="match status" value="1"/>
</dbReference>
<dbReference type="SUPFAM" id="SSF53901">
    <property type="entry name" value="Thiolase-like"/>
    <property type="match status" value="1"/>
</dbReference>
<evidence type="ECO:0000256" key="3">
    <source>
        <dbReference type="ARBA" id="ARBA00022679"/>
    </source>
</evidence>
<gene>
    <name evidence="8" type="ORF">Aco03nite_030220</name>
</gene>
<keyword evidence="3" id="KW-0808">Transferase</keyword>
<feature type="region of interest" description="Disordered" evidence="5">
    <location>
        <begin position="2179"/>
        <end position="2237"/>
    </location>
</feature>
<keyword evidence="9" id="KW-1185">Reference proteome</keyword>
<dbReference type="InterPro" id="IPR014031">
    <property type="entry name" value="Ketoacyl_synth_C"/>
</dbReference>
<dbReference type="Gene3D" id="3.40.47.10">
    <property type="match status" value="1"/>
</dbReference>
<keyword evidence="2" id="KW-0597">Phosphoprotein</keyword>
<dbReference type="InterPro" id="IPR020841">
    <property type="entry name" value="PKS_Beta-ketoAc_synthase_dom"/>
</dbReference>
<keyword evidence="4" id="KW-0012">Acyltransferase</keyword>
<dbReference type="InterPro" id="IPR018201">
    <property type="entry name" value="Ketoacyl_synth_AS"/>
</dbReference>
<sequence length="2600" mass="267493">MASVPRNLVIGLCPTGEPNPRLVAAVARGGGLGVLDPGTGRKALDDTARLVPDGFAIRVAAPLPADLPNAVRAVIVDAPDGLPDTDLPVLVQVVSLAEARDAVAAGAAGLLARGNEAGGRVGPLTAFVLLQTLLAELPDTPVWAAGGIGPHTAAAAVAGGAAGVVLDGQFALVSELNLPYRAASAIRAMDGSETTVTDGRRVYHHPAHTHPMPPLGAEAAFARPLADRHRSAAAVVRAVREAALAGVAAPAELNLIVQGPMTRVSDQAAFAAAVAAEDGLPFLALALMDGDRTARLLESAADTLGDRPWGVGLLGFSPPEVRSAQLAAVLATRPPYAIIAGGRPDQAAPLDAAGIITFLHVPSPGLLDRFLAQGARRFVFEGSECGGHVGPRASFPLWQSQIDRLLAFDEDLGDVRVLFAGGIHDERSAAMVAALAAPLAARGATVGVLMGTAYLFTAEAVSAGAIVPRFQQVAVETAETVLLETSPGHATRCARTGYVQTFALARQRLAETGTGVQEAWAELERLNLGRLRVASKGLRHQDGALHEVGDDIQHRDGMYMIGDVATLRSTTTTIRELHRQVTSGATDLLVRRARALAPAPAVVREPEPLDIAIVGMACVLPQAGDVTRYWHNTVTGVDAISEIPAGRWDVGRYFDPGAYRRPRRDATPSKWGGFLPRVNFDPLAYGIPPTSLASIEPVQLLALEVAARALADAGYADRPFARDRASVIFGAEAGHDLATAYGFRALLPGYLGDLPPALDEHLPRVTEDSFPGVLSNVISGRIANRLDLGGVNYTVDAACAASLAALDLACKELTTGTSDLVLCGAADLHNGIYDYLMFASVRALSPSGRCATFGAGADGIALGEGVACVTLKRLADAERDGDRVYAVIKSVAGSSDGRSLGLTAPRPEGQRLAVQRAYTAAGVSMADVGMVEAHGTGTVVGDRTELAVLTEAFTEAGAGVGSTALGSVKSQVGHTKCAAGLAGLIKTALAVHTGVHPPTLHVEKPNPYWDGEKSPFTFDRTARPWFRPPAERIAGVSAFGFGGTNFHAVLTGYDEPSHGLDEWPAELFLFRGADRGAATRHLDRLTDLITANDRAGRPWRLRDLAWTVSAGVDPTLPVQTAIVATDLDTLAAALPSARTFTHAPHLGVYAAAPPTPSSATPPMPSSAAVPASPFAAPASPSAVPVPSSAGDPGRIAFLFPGQGSQRPGMLADLFVAFPALRATITGPAARYADVMFPPAAFDQAGDKAQRTALADTRVAQPALGIADLAAFQLLTSLGVRPDQLAGHSYGEVVALTAAGALDPADLVDLSRARAEAILGATTDDPGAMAAVSASAETVRKVLAAHPDVVPANHNAPEQTVISGPTEAIEAAVKALREKRLSAKQLPVACAFHSPVVAAGAVTFLATLAERTVTTPDTEVWSNAEATPYPTQPTRIRSLLARQIADPVRFKDQIEAMYESGTRTFVEVGPGDVLTRLVTATLGDRNHKAVAMDRPGDPGLPRLLKVLAELAVTGVPVDPENLFTGRDTKVVTTTKIPPRPGWTVDGHMVRTTDGNPLPGGLRPAQVLATTEPIPSPHPAAPTSTSSTTPAAPGSRSFATPAAPTSPSFSASPSSTISSSPFTAPSTSGLPSAPPSSSVPSLIPSSASERDAAVMEFLRGTRELVATQREVMLGYLGTSVPLPSNFATPVHPVPADLPIPADLPVPAALPVPADLPVSEGDSQTSVTPSPAPTSVDVLALVVATVSERTGYPPEMLDPALDLEADLSVDSIKRTELIGELADRLGFGGAGGQIDESVVEELTRIKTIRGIADWIEKRSAAISAPTLPPTSPAALSTDSPFSLSTGSPAVEPEPTVDVLSLVVGTVSERTGYPSEMLDPALDLEADLSVDSIKRTELIGELADRLGFGGAGGQIDESVVEELARIKTIRGIADWIQSRTDPGPVSPVAATVVAAPASASASVSVPVPAPPPDLVFASAPAAALTVTPFPFVELPQSLQRYVVQVQEIAHLEPAGPDVSVGSGVAIVADGRGIGLELADMLEEHSIPVSVQDNSASAHGMMASTLDSGGSATGLDGLVYLAGIGPEPAPGVPEVFGVLRRALIGGVRRVIVVTGSAGTFGHGWSGDPATDPTSGAGIRGLVRTIAREYPDVLVRAVDVDLKEAPRKIAGHLLDELAAITTPAADPTAPSVSGPITPAIDPTAPSVSGPTTTSASGPSATAGTSLTASSVSGPTAPSASGPAATAGTGLIAISASGHAVTSVSGPASMSATRTGIIGAGPAAGSGGPVVVGYTNGTRTTLRVSGGSLGGAVDVGAACRDAGIGRESVVLLTGGARGITASVAGVLAGVAGCHLELVGRTPLGVEDLDPEVMAADSEPALRRLLVARGLRNPAEIGAAARRLAAEREIRLTLQRLAGRAASVRYTPVDVRDPQAVALLMTDVHRRHGRLDTIVHGAGLCEDKLLAEKTPESFDRVFGTKVDGARAIAAAAPPYLRQLILFGSVSGVFGNRGQCDYSAANDALDTLARSWHGRVAERVLSVDWGPWAPEAGGMVTPELAREYTRRGVDLIDPAHGVAALLAELAWGRPDQCQVGFLAGPVDNFDGFR</sequence>
<feature type="domain" description="Carrier" evidence="6">
    <location>
        <begin position="1850"/>
        <end position="1936"/>
    </location>
</feature>